<protein>
    <submittedName>
        <fullName evidence="15">TonB-dependent receptor</fullName>
    </submittedName>
</protein>
<feature type="domain" description="TonB-dependent receptor-like beta-barrel" evidence="13">
    <location>
        <begin position="270"/>
        <end position="644"/>
    </location>
</feature>
<reference evidence="15" key="1">
    <citation type="submission" date="2022-01" db="EMBL/GenBank/DDBJ databases">
        <authorList>
            <person name="Karlyshev A.V."/>
            <person name="Jaspars M."/>
        </authorList>
    </citation>
    <scope>NUCLEOTIDE SEQUENCE</scope>
    <source>
        <strain evidence="15">AGSA3-2</strain>
    </source>
</reference>
<dbReference type="Gene3D" id="2.170.130.10">
    <property type="entry name" value="TonB-dependent receptor, plug domain"/>
    <property type="match status" value="1"/>
</dbReference>
<evidence type="ECO:0000259" key="13">
    <source>
        <dbReference type="Pfam" id="PF00593"/>
    </source>
</evidence>
<organism evidence="15 16">
    <name type="scientific">Alloalcanivorax xenomutans</name>
    <dbReference type="NCBI Taxonomy" id="1094342"/>
    <lineage>
        <taxon>Bacteria</taxon>
        <taxon>Pseudomonadati</taxon>
        <taxon>Pseudomonadota</taxon>
        <taxon>Gammaproteobacteria</taxon>
        <taxon>Oceanospirillales</taxon>
        <taxon>Alcanivoracaceae</taxon>
        <taxon>Alloalcanivorax</taxon>
    </lineage>
</organism>
<dbReference type="RefSeq" id="WP_233925260.1">
    <property type="nucleotide sequence ID" value="NZ_CP102389.1"/>
</dbReference>
<keyword evidence="3 10" id="KW-1134">Transmembrane beta strand</keyword>
<dbReference type="Pfam" id="PF00593">
    <property type="entry name" value="TonB_dep_Rec_b-barrel"/>
    <property type="match status" value="1"/>
</dbReference>
<dbReference type="Pfam" id="PF07715">
    <property type="entry name" value="Plug"/>
    <property type="match status" value="1"/>
</dbReference>
<accession>A0A9Q3ZDW7</accession>
<sequence length="671" mass="74014">MGALPRAVLAGTATLVAHHALAEEQSPHVLEAVTVVSAAGFEQHIADAPASISVIDREQLETKSYTDVTDALKDIPGVTVTGGGSRQDISLRGMSPKYTMILVDGRRLSGREATANGNDSGLEQNYLPPLRAIERIEVIRGPMSSLYGSEAMGGVINIITRKVPEQWLGSFGAEATLQDNAKSGNARQSDLYLAGPLLKDKLGLQVNGQVRHRDEDEILEGFEEQKVRGGGAKLVFTPDQSNEIGLSYQETRQERNGSPGKYYEEGSEPSNRRFDKEVAALTHNGNFGNWSTDSYIQNEKTENPDRVGELRNGITLETLTANTQATWFGERHIITAGAQYKDEELTDYATNRLPTSSSTEISRWQYAVFLEDEWRLTNDLSLTGGLRFNQDENFGDHVSPRLYAVYHLNPALTLKGGVSTGYRQPSLREAADDWGSITGGGGYPAGHPRAIIKGNPDLDPETSINYEMGLALDLPSGFATSVMLFQTDFKDKITEYRECDNGGDRNDPSTWSCDYEGQTYMFVSDRINVDEAQMQGVEATLAWHLTPAVLLNASYTFTDSEQKTGEFKGEPLNKIPRHMINAGIDWQTTDRLQSWVRVNHRSRASDYQSRTSMADGTPGYSMVDLGLNYRASEHLTLKAGVYNVGDRQVTNADYEMVLDGRRYTAGLVVDF</sequence>
<evidence type="ECO:0000313" key="16">
    <source>
        <dbReference type="Proteomes" id="UP001107961"/>
    </source>
</evidence>
<evidence type="ECO:0000256" key="8">
    <source>
        <dbReference type="ARBA" id="ARBA00023136"/>
    </source>
</evidence>
<evidence type="ECO:0000256" key="3">
    <source>
        <dbReference type="ARBA" id="ARBA00022452"/>
    </source>
</evidence>
<dbReference type="InterPro" id="IPR012910">
    <property type="entry name" value="Plug_dom"/>
</dbReference>
<dbReference type="InterPro" id="IPR037066">
    <property type="entry name" value="Plug_dom_sf"/>
</dbReference>
<dbReference type="AlphaFoldDB" id="A0A9Q3ZDW7"/>
<dbReference type="GeneID" id="94687297"/>
<dbReference type="SUPFAM" id="SSF56935">
    <property type="entry name" value="Porins"/>
    <property type="match status" value="1"/>
</dbReference>
<dbReference type="CDD" id="cd01347">
    <property type="entry name" value="ligand_gated_channel"/>
    <property type="match status" value="1"/>
</dbReference>
<dbReference type="InterPro" id="IPR039426">
    <property type="entry name" value="TonB-dep_rcpt-like"/>
</dbReference>
<evidence type="ECO:0000256" key="5">
    <source>
        <dbReference type="ARBA" id="ARBA00022729"/>
    </source>
</evidence>
<dbReference type="PANTHER" id="PTHR30069">
    <property type="entry name" value="TONB-DEPENDENT OUTER MEMBRANE RECEPTOR"/>
    <property type="match status" value="1"/>
</dbReference>
<proteinExistence type="inferred from homology"/>
<comment type="caution">
    <text evidence="15">The sequence shown here is derived from an EMBL/GenBank/DDBJ whole genome shotgun (WGS) entry which is preliminary data.</text>
</comment>
<evidence type="ECO:0000256" key="4">
    <source>
        <dbReference type="ARBA" id="ARBA00022692"/>
    </source>
</evidence>
<keyword evidence="9 10" id="KW-0998">Cell outer membrane</keyword>
<name>A0A9Q3ZDW7_9GAMM</name>
<comment type="subcellular location">
    <subcellularLocation>
        <location evidence="1 10">Cell outer membrane</location>
        <topology evidence="1 10">Multi-pass membrane protein</topology>
    </subcellularLocation>
</comment>
<dbReference type="InterPro" id="IPR000531">
    <property type="entry name" value="Beta-barrel_TonB"/>
</dbReference>
<evidence type="ECO:0000256" key="2">
    <source>
        <dbReference type="ARBA" id="ARBA00022448"/>
    </source>
</evidence>
<evidence type="ECO:0000259" key="14">
    <source>
        <dbReference type="Pfam" id="PF07715"/>
    </source>
</evidence>
<keyword evidence="6" id="KW-0406">Ion transport</keyword>
<dbReference type="PROSITE" id="PS52016">
    <property type="entry name" value="TONB_DEPENDENT_REC_3"/>
    <property type="match status" value="1"/>
</dbReference>
<keyword evidence="5" id="KW-0732">Signal</keyword>
<dbReference type="Gene3D" id="2.40.170.20">
    <property type="entry name" value="TonB-dependent receptor, beta-barrel domain"/>
    <property type="match status" value="1"/>
</dbReference>
<keyword evidence="4 10" id="KW-0812">Transmembrane</keyword>
<evidence type="ECO:0000256" key="11">
    <source>
        <dbReference type="RuleBase" id="RU003357"/>
    </source>
</evidence>
<keyword evidence="15" id="KW-0675">Receptor</keyword>
<evidence type="ECO:0000256" key="9">
    <source>
        <dbReference type="ARBA" id="ARBA00023237"/>
    </source>
</evidence>
<dbReference type="PANTHER" id="PTHR30069:SF53">
    <property type="entry name" value="COLICIN I RECEPTOR-RELATED"/>
    <property type="match status" value="1"/>
</dbReference>
<dbReference type="GO" id="GO:0015344">
    <property type="term" value="F:siderophore uptake transmembrane transporter activity"/>
    <property type="evidence" value="ECO:0007669"/>
    <property type="project" value="TreeGrafter"/>
</dbReference>
<dbReference type="GO" id="GO:0044718">
    <property type="term" value="P:siderophore transmembrane transport"/>
    <property type="evidence" value="ECO:0007669"/>
    <property type="project" value="TreeGrafter"/>
</dbReference>
<dbReference type="InterPro" id="IPR036942">
    <property type="entry name" value="Beta-barrel_TonB_sf"/>
</dbReference>
<feature type="domain" description="TonB-dependent receptor plug" evidence="14">
    <location>
        <begin position="46"/>
        <end position="155"/>
    </location>
</feature>
<dbReference type="EMBL" id="JAJVKT010000004">
    <property type="protein sequence ID" value="MCE7507931.1"/>
    <property type="molecule type" value="Genomic_DNA"/>
</dbReference>
<evidence type="ECO:0000313" key="15">
    <source>
        <dbReference type="EMBL" id="MCE7507931.1"/>
    </source>
</evidence>
<feature type="region of interest" description="Disordered" evidence="12">
    <location>
        <begin position="250"/>
        <end position="271"/>
    </location>
</feature>
<comment type="similarity">
    <text evidence="10 11">Belongs to the TonB-dependent receptor family.</text>
</comment>
<evidence type="ECO:0000256" key="12">
    <source>
        <dbReference type="SAM" id="MobiDB-lite"/>
    </source>
</evidence>
<keyword evidence="8 10" id="KW-0472">Membrane</keyword>
<keyword evidence="16" id="KW-1185">Reference proteome</keyword>
<evidence type="ECO:0000256" key="1">
    <source>
        <dbReference type="ARBA" id="ARBA00004571"/>
    </source>
</evidence>
<dbReference type="Proteomes" id="UP001107961">
    <property type="component" value="Unassembled WGS sequence"/>
</dbReference>
<gene>
    <name evidence="15" type="ORF">LZG35_04735</name>
</gene>
<evidence type="ECO:0000256" key="10">
    <source>
        <dbReference type="PROSITE-ProRule" id="PRU01360"/>
    </source>
</evidence>
<evidence type="ECO:0000256" key="7">
    <source>
        <dbReference type="ARBA" id="ARBA00023077"/>
    </source>
</evidence>
<keyword evidence="7 11" id="KW-0798">TonB box</keyword>
<evidence type="ECO:0000256" key="6">
    <source>
        <dbReference type="ARBA" id="ARBA00023065"/>
    </source>
</evidence>
<keyword evidence="2 10" id="KW-0813">Transport</keyword>
<dbReference type="GO" id="GO:0009279">
    <property type="term" value="C:cell outer membrane"/>
    <property type="evidence" value="ECO:0007669"/>
    <property type="project" value="UniProtKB-SubCell"/>
</dbReference>